<dbReference type="EMBL" id="JAUTBF010000001">
    <property type="protein sequence ID" value="MDQ1124881.1"/>
    <property type="molecule type" value="Genomic_DNA"/>
</dbReference>
<reference evidence="1 2" key="1">
    <citation type="submission" date="2023-07" db="EMBL/GenBank/DDBJ databases">
        <title>Functional and genomic diversity of the sorghum phyllosphere microbiome.</title>
        <authorList>
            <person name="Shade A."/>
        </authorList>
    </citation>
    <scope>NUCLEOTIDE SEQUENCE [LARGE SCALE GENOMIC DNA]</scope>
    <source>
        <strain evidence="1 2">SORGH_AS_1207</strain>
    </source>
</reference>
<evidence type="ECO:0000313" key="2">
    <source>
        <dbReference type="Proteomes" id="UP001226691"/>
    </source>
</evidence>
<protein>
    <submittedName>
        <fullName evidence="1">Uncharacterized protein</fullName>
    </submittedName>
</protein>
<comment type="caution">
    <text evidence="1">The sequence shown here is derived from an EMBL/GenBank/DDBJ whole genome shotgun (WGS) entry which is preliminary data.</text>
</comment>
<keyword evidence="2" id="KW-1185">Reference proteome</keyword>
<accession>A0ABU0TYZ7</accession>
<organism evidence="1 2">
    <name type="scientific">Microbacterium trichothecenolyticum</name>
    <name type="common">Aureobacterium trichothecenolyticum</name>
    <dbReference type="NCBI Taxonomy" id="69370"/>
    <lineage>
        <taxon>Bacteria</taxon>
        <taxon>Bacillati</taxon>
        <taxon>Actinomycetota</taxon>
        <taxon>Actinomycetes</taxon>
        <taxon>Micrococcales</taxon>
        <taxon>Microbacteriaceae</taxon>
        <taxon>Microbacterium</taxon>
    </lineage>
</organism>
<evidence type="ECO:0000313" key="1">
    <source>
        <dbReference type="EMBL" id="MDQ1124881.1"/>
    </source>
</evidence>
<proteinExistence type="predicted"/>
<dbReference type="RefSeq" id="WP_307486742.1">
    <property type="nucleotide sequence ID" value="NZ_JAUTBF010000001.1"/>
</dbReference>
<dbReference type="Proteomes" id="UP001226691">
    <property type="component" value="Unassembled WGS sequence"/>
</dbReference>
<sequence>MSRVRPFDSDGLWLKARLFINRALDDSTAFEEAAFWACCSLELLGKAALSRINPALIANPMDDGRSILIASGVIEDFDGFLSVQAKTVWARCSRSFRQFNADEAREISLGRNAYIHSASIGFDVLGPAEWWPRFWAQANVLIAHCDSTIEEFVGPTRAKTAESHLQTNRANLSRRLESQLDSARLRLRMHESGNMTGQMRREWSRFFLDYPSYTGEVDCPACGNVAKVGGEEVEERRLERFEFDDVALTLVVWTVYLGCEHCHLELVDVDLLDAAGIPSAFEVEGSGEDIADLYDSEYNNE</sequence>
<name>A0ABU0TYZ7_MICTR</name>
<gene>
    <name evidence="1" type="ORF">QE412_003454</name>
</gene>